<protein>
    <submittedName>
        <fullName evidence="6">DegT/DnrJ/EryC1/StrS family aminotransferase</fullName>
    </submittedName>
</protein>
<dbReference type="Gene3D" id="3.90.1150.10">
    <property type="entry name" value="Aspartate Aminotransferase, domain 1"/>
    <property type="match status" value="1"/>
</dbReference>
<evidence type="ECO:0000256" key="3">
    <source>
        <dbReference type="ARBA" id="ARBA00022898"/>
    </source>
</evidence>
<dbReference type="PANTHER" id="PTHR30244">
    <property type="entry name" value="TRANSAMINASE"/>
    <property type="match status" value="1"/>
</dbReference>
<evidence type="ECO:0000256" key="4">
    <source>
        <dbReference type="ARBA" id="ARBA00038398"/>
    </source>
</evidence>
<organism evidence="6 7">
    <name type="scientific">Kitasatospora kazusensis</name>
    <dbReference type="NCBI Taxonomy" id="407974"/>
    <lineage>
        <taxon>Bacteria</taxon>
        <taxon>Bacillati</taxon>
        <taxon>Actinomycetota</taxon>
        <taxon>Actinomycetes</taxon>
        <taxon>Kitasatosporales</taxon>
        <taxon>Streptomycetaceae</taxon>
        <taxon>Kitasatospora</taxon>
    </lineage>
</organism>
<gene>
    <name evidence="6" type="ORF">GCM10009760_62820</name>
</gene>
<dbReference type="GO" id="GO:0008483">
    <property type="term" value="F:transaminase activity"/>
    <property type="evidence" value="ECO:0007669"/>
    <property type="project" value="UniProtKB-KW"/>
</dbReference>
<dbReference type="RefSeq" id="WP_344469665.1">
    <property type="nucleotide sequence ID" value="NZ_BAAANT010000075.1"/>
</dbReference>
<dbReference type="InterPro" id="IPR000653">
    <property type="entry name" value="DegT/StrS_aminotransferase"/>
</dbReference>
<keyword evidence="2 6" id="KW-0032">Aminotransferase</keyword>
<keyword evidence="7" id="KW-1185">Reference proteome</keyword>
<evidence type="ECO:0000313" key="7">
    <source>
        <dbReference type="Proteomes" id="UP001422759"/>
    </source>
</evidence>
<dbReference type="Proteomes" id="UP001422759">
    <property type="component" value="Unassembled WGS sequence"/>
</dbReference>
<comment type="caution">
    <text evidence="6">The sequence shown here is derived from an EMBL/GenBank/DDBJ whole genome shotgun (WGS) entry which is preliminary data.</text>
</comment>
<evidence type="ECO:0000256" key="2">
    <source>
        <dbReference type="ARBA" id="ARBA00022576"/>
    </source>
</evidence>
<comment type="similarity">
    <text evidence="4">Belongs to the DegT/DnrJ/EryC1 family. L-glutamine:2-deoxy-scyllo-inosose/scyllo-inosose aminotransferase subfamily.</text>
</comment>
<sequence length="388" mass="41131">MASANSPAGASTNATPFLHGTEFEALAEALRAGQYGHGVLTETFEHEVAEFLGVPDMVAVASGTAALQIGLMLAGIGPGDEVIVPSQTFCATVQSIVAVGASPRFIEVSPASLCVEPEDVLAAVTPATRAVMPVLYGGRAVDLTAVQDVLDDRGITVVEDAAQAFGSYFGTRLVGSTGALTCFSFGPIKNLTCGEGGGLVPRNPEEAAAARRIRLLGIDQSQADRIRSTSYQVASFGLRAPMSSLHAAIGSAQLARFPEVEARRKDLWRTYAADLAELDGVALIDVDIDRTVPFNCVVRIPDRDLTFETLRDQSIGVGVHYPPNHLQLAFSRWHRKLPVTESLARQVMSLPFHPAMTTTDVHHVTTALARALRSVPALAYRSGSEGGR</sequence>
<keyword evidence="2 6" id="KW-0808">Transferase</keyword>
<dbReference type="InterPro" id="IPR015422">
    <property type="entry name" value="PyrdxlP-dep_Trfase_small"/>
</dbReference>
<keyword evidence="3 5" id="KW-0663">Pyridoxal phosphate</keyword>
<evidence type="ECO:0000256" key="1">
    <source>
        <dbReference type="ARBA" id="ARBA00001933"/>
    </source>
</evidence>
<dbReference type="EMBL" id="BAAANT010000075">
    <property type="protein sequence ID" value="GAA1500781.1"/>
    <property type="molecule type" value="Genomic_DNA"/>
</dbReference>
<proteinExistence type="inferred from homology"/>
<dbReference type="Pfam" id="PF01041">
    <property type="entry name" value="DegT_DnrJ_EryC1"/>
    <property type="match status" value="1"/>
</dbReference>
<evidence type="ECO:0000256" key="5">
    <source>
        <dbReference type="RuleBase" id="RU004508"/>
    </source>
</evidence>
<reference evidence="6 7" key="1">
    <citation type="journal article" date="2019" name="Int. J. Syst. Evol. Microbiol.">
        <title>The Global Catalogue of Microorganisms (GCM) 10K type strain sequencing project: providing services to taxonomists for standard genome sequencing and annotation.</title>
        <authorList>
            <consortium name="The Broad Institute Genomics Platform"/>
            <consortium name="The Broad Institute Genome Sequencing Center for Infectious Disease"/>
            <person name="Wu L."/>
            <person name="Ma J."/>
        </authorList>
    </citation>
    <scope>NUCLEOTIDE SEQUENCE [LARGE SCALE GENOMIC DNA]</scope>
    <source>
        <strain evidence="6 7">JCM 14560</strain>
    </source>
</reference>
<accession>A0ABN1ZLM2</accession>
<dbReference type="SUPFAM" id="SSF53383">
    <property type="entry name" value="PLP-dependent transferases"/>
    <property type="match status" value="1"/>
</dbReference>
<dbReference type="PANTHER" id="PTHR30244:SF34">
    <property type="entry name" value="DTDP-4-AMINO-4,6-DIDEOXYGALACTOSE TRANSAMINASE"/>
    <property type="match status" value="1"/>
</dbReference>
<dbReference type="InterPro" id="IPR015421">
    <property type="entry name" value="PyrdxlP-dep_Trfase_major"/>
</dbReference>
<dbReference type="CDD" id="cd00616">
    <property type="entry name" value="AHBA_syn"/>
    <property type="match status" value="1"/>
</dbReference>
<evidence type="ECO:0000313" key="6">
    <source>
        <dbReference type="EMBL" id="GAA1500781.1"/>
    </source>
</evidence>
<comment type="cofactor">
    <cofactor evidence="1">
        <name>pyridoxal 5'-phosphate</name>
        <dbReference type="ChEBI" id="CHEBI:597326"/>
    </cofactor>
</comment>
<name>A0ABN1ZLM2_9ACTN</name>
<dbReference type="Gene3D" id="3.40.640.10">
    <property type="entry name" value="Type I PLP-dependent aspartate aminotransferase-like (Major domain)"/>
    <property type="match status" value="1"/>
</dbReference>
<dbReference type="PIRSF" id="PIRSF000390">
    <property type="entry name" value="PLP_StrS"/>
    <property type="match status" value="1"/>
</dbReference>
<dbReference type="InterPro" id="IPR015424">
    <property type="entry name" value="PyrdxlP-dep_Trfase"/>
</dbReference>